<evidence type="ECO:0000313" key="3">
    <source>
        <dbReference type="Proteomes" id="UP000001064"/>
    </source>
</evidence>
<dbReference type="EMBL" id="GL871108">
    <property type="protein sequence ID" value="EGC34181.1"/>
    <property type="molecule type" value="Genomic_DNA"/>
</dbReference>
<dbReference type="KEGG" id="dpp:DICPUDRAFT_80047"/>
<keyword evidence="3" id="KW-1185">Reference proteome</keyword>
<dbReference type="Proteomes" id="UP000001064">
    <property type="component" value="Unassembled WGS sequence"/>
</dbReference>
<gene>
    <name evidence="2" type="ORF">DICPUDRAFT_80047</name>
</gene>
<dbReference type="Gene3D" id="2.40.50.140">
    <property type="entry name" value="Nucleic acid-binding proteins"/>
    <property type="match status" value="1"/>
</dbReference>
<dbReference type="InParanoid" id="F0ZPD2"/>
<dbReference type="VEuPathDB" id="AmoebaDB:DICPUDRAFT_80047"/>
<dbReference type="InterPro" id="IPR012340">
    <property type="entry name" value="NA-bd_OB-fold"/>
</dbReference>
<accession>F0ZPD2</accession>
<organism evidence="2 3">
    <name type="scientific">Dictyostelium purpureum</name>
    <name type="common">Slime mold</name>
    <dbReference type="NCBI Taxonomy" id="5786"/>
    <lineage>
        <taxon>Eukaryota</taxon>
        <taxon>Amoebozoa</taxon>
        <taxon>Evosea</taxon>
        <taxon>Eumycetozoa</taxon>
        <taxon>Dictyostelia</taxon>
        <taxon>Dictyosteliales</taxon>
        <taxon>Dictyosteliaceae</taxon>
        <taxon>Dictyostelium</taxon>
    </lineage>
</organism>
<dbReference type="AlphaFoldDB" id="F0ZPD2"/>
<evidence type="ECO:0000256" key="1">
    <source>
        <dbReference type="SAM" id="MobiDB-lite"/>
    </source>
</evidence>
<feature type="region of interest" description="Disordered" evidence="1">
    <location>
        <begin position="1"/>
        <end position="51"/>
    </location>
</feature>
<sequence>MNNNNYNSINGNNNNVNKNSNTNNNINNIANNSNNAVHHNNNNNNNNNNNSIAKPFYNNHFYLNENNENIYPTKQKCYFKLFISDIYRLKYVTTSKRFLFQQRIPTKYIEIFGHIVSFQKKKKFGLMTIEMTLDDGTGSVECEYFLIDTPDPKFSTNQNPIRKLTYFF</sequence>
<proteinExistence type="predicted"/>
<protein>
    <recommendedName>
        <fullName evidence="4">OB domain-containing protein</fullName>
    </recommendedName>
</protein>
<reference evidence="3" key="1">
    <citation type="journal article" date="2011" name="Genome Biol.">
        <title>Comparative genomics of the social amoebae Dictyostelium discoideum and Dictyostelium purpureum.</title>
        <authorList>
            <consortium name="US DOE Joint Genome Institute (JGI-PGF)"/>
            <person name="Sucgang R."/>
            <person name="Kuo A."/>
            <person name="Tian X."/>
            <person name="Salerno W."/>
            <person name="Parikh A."/>
            <person name="Feasley C.L."/>
            <person name="Dalin E."/>
            <person name="Tu H."/>
            <person name="Huang E."/>
            <person name="Barry K."/>
            <person name="Lindquist E."/>
            <person name="Shapiro H."/>
            <person name="Bruce D."/>
            <person name="Schmutz J."/>
            <person name="Salamov A."/>
            <person name="Fey P."/>
            <person name="Gaudet P."/>
            <person name="Anjard C."/>
            <person name="Babu M.M."/>
            <person name="Basu S."/>
            <person name="Bushmanova Y."/>
            <person name="van der Wel H."/>
            <person name="Katoh-Kurasawa M."/>
            <person name="Dinh C."/>
            <person name="Coutinho P.M."/>
            <person name="Saito T."/>
            <person name="Elias M."/>
            <person name="Schaap P."/>
            <person name="Kay R.R."/>
            <person name="Henrissat B."/>
            <person name="Eichinger L."/>
            <person name="Rivero F."/>
            <person name="Putnam N.H."/>
            <person name="West C.M."/>
            <person name="Loomis W.F."/>
            <person name="Chisholm R.L."/>
            <person name="Shaulsky G."/>
            <person name="Strassmann J.E."/>
            <person name="Queller D.C."/>
            <person name="Kuspa A."/>
            <person name="Grigoriev I.V."/>
        </authorList>
    </citation>
    <scope>NUCLEOTIDE SEQUENCE [LARGE SCALE GENOMIC DNA]</scope>
    <source>
        <strain evidence="3">QSDP1</strain>
    </source>
</reference>
<evidence type="ECO:0008006" key="4">
    <source>
        <dbReference type="Google" id="ProtNLM"/>
    </source>
</evidence>
<name>F0ZPD2_DICPU</name>
<dbReference type="eggNOG" id="ENOG502RIHE">
    <property type="taxonomic scope" value="Eukaryota"/>
</dbReference>
<dbReference type="RefSeq" id="XP_003289285.1">
    <property type="nucleotide sequence ID" value="XM_003289237.1"/>
</dbReference>
<dbReference type="GeneID" id="10502171"/>
<evidence type="ECO:0000313" key="2">
    <source>
        <dbReference type="EMBL" id="EGC34181.1"/>
    </source>
</evidence>